<feature type="non-terminal residue" evidence="1">
    <location>
        <position position="1"/>
    </location>
</feature>
<dbReference type="InterPro" id="IPR036179">
    <property type="entry name" value="Ig-like_dom_sf"/>
</dbReference>
<organism evidence="1">
    <name type="scientific">Tetraodon nigroviridis</name>
    <name type="common">Spotted green pufferfish</name>
    <name type="synonym">Chelonodon nigroviridis</name>
    <dbReference type="NCBI Taxonomy" id="99883"/>
    <lineage>
        <taxon>Eukaryota</taxon>
        <taxon>Metazoa</taxon>
        <taxon>Chordata</taxon>
        <taxon>Craniata</taxon>
        <taxon>Vertebrata</taxon>
        <taxon>Euteleostomi</taxon>
        <taxon>Actinopterygii</taxon>
        <taxon>Neopterygii</taxon>
        <taxon>Teleostei</taxon>
        <taxon>Neoteleostei</taxon>
        <taxon>Acanthomorphata</taxon>
        <taxon>Eupercaria</taxon>
        <taxon>Tetraodontiformes</taxon>
        <taxon>Tetradontoidea</taxon>
        <taxon>Tetraodontidae</taxon>
        <taxon>Tetraodon</taxon>
    </lineage>
</organism>
<dbReference type="KEGG" id="tng:GSTEN00038645G001"/>
<dbReference type="AlphaFoldDB" id="Q4RBV5"/>
<evidence type="ECO:0000313" key="1">
    <source>
        <dbReference type="EMBL" id="CAG14128.1"/>
    </source>
</evidence>
<reference evidence="1" key="2">
    <citation type="submission" date="2004-02" db="EMBL/GenBank/DDBJ databases">
        <authorList>
            <consortium name="Genoscope"/>
            <consortium name="Whitehead Institute Centre for Genome Research"/>
        </authorList>
    </citation>
    <scope>NUCLEOTIDE SEQUENCE</scope>
</reference>
<dbReference type="EMBL" id="CAAE01020527">
    <property type="protein sequence ID" value="CAG14128.1"/>
    <property type="molecule type" value="Genomic_DNA"/>
</dbReference>
<protein>
    <submittedName>
        <fullName evidence="1">(spotted green pufferfish) hypothetical protein</fullName>
    </submittedName>
</protein>
<dbReference type="Gene3D" id="2.60.40.10">
    <property type="entry name" value="Immunoglobulins"/>
    <property type="match status" value="1"/>
</dbReference>
<accession>Q4RBV5</accession>
<sequence>VAPDFSQNQLKSQTLVKVGGDALIECKPKMSPWGVVSWRKGSDPLRESNR</sequence>
<dbReference type="OrthoDB" id="5982258at2759"/>
<comment type="caution">
    <text evidence="1">The sequence shown here is derived from an EMBL/GenBank/DDBJ whole genome shotgun (WGS) entry which is preliminary data.</text>
</comment>
<reference evidence="1" key="1">
    <citation type="journal article" date="2004" name="Nature">
        <title>Genome duplication in the teleost fish Tetraodon nigroviridis reveals the early vertebrate proto-karyotype.</title>
        <authorList>
            <person name="Jaillon O."/>
            <person name="Aury J.-M."/>
            <person name="Brunet F."/>
            <person name="Petit J.-L."/>
            <person name="Stange-Thomann N."/>
            <person name="Mauceli E."/>
            <person name="Bouneau L."/>
            <person name="Fischer C."/>
            <person name="Ozouf-Costaz C."/>
            <person name="Bernot A."/>
            <person name="Nicaud S."/>
            <person name="Jaffe D."/>
            <person name="Fisher S."/>
            <person name="Lutfalla G."/>
            <person name="Dossat C."/>
            <person name="Segurens B."/>
            <person name="Dasilva C."/>
            <person name="Salanoubat M."/>
            <person name="Levy M."/>
            <person name="Boudet N."/>
            <person name="Castellano S."/>
            <person name="Anthouard V."/>
            <person name="Jubin C."/>
            <person name="Castelli V."/>
            <person name="Katinka M."/>
            <person name="Vacherie B."/>
            <person name="Biemont C."/>
            <person name="Skalli Z."/>
            <person name="Cattolico L."/>
            <person name="Poulain J."/>
            <person name="De Berardinis V."/>
            <person name="Cruaud C."/>
            <person name="Duprat S."/>
            <person name="Brottier P."/>
            <person name="Coutanceau J.-P."/>
            <person name="Gouzy J."/>
            <person name="Parra G."/>
            <person name="Lardier G."/>
            <person name="Chapple C."/>
            <person name="McKernan K.J."/>
            <person name="McEwan P."/>
            <person name="Bosak S."/>
            <person name="Kellis M."/>
            <person name="Volff J.-N."/>
            <person name="Guigo R."/>
            <person name="Zody M.C."/>
            <person name="Mesirov J."/>
            <person name="Lindblad-Toh K."/>
            <person name="Birren B."/>
            <person name="Nusbaum C."/>
            <person name="Kahn D."/>
            <person name="Robinson-Rechavi M."/>
            <person name="Laudet V."/>
            <person name="Schachter V."/>
            <person name="Quetier F."/>
            <person name="Saurin W."/>
            <person name="Scarpelli C."/>
            <person name="Wincker P."/>
            <person name="Lander E.S."/>
            <person name="Weissenbach J."/>
            <person name="Roest Crollius H."/>
        </authorList>
    </citation>
    <scope>NUCLEOTIDE SEQUENCE [LARGE SCALE GENOMIC DNA]</scope>
</reference>
<dbReference type="HOGENOM" id="CLU_2661092_0_0_1"/>
<gene>
    <name evidence="1" type="ORF">GSTENG00038645001</name>
</gene>
<dbReference type="InterPro" id="IPR013783">
    <property type="entry name" value="Ig-like_fold"/>
</dbReference>
<dbReference type="SUPFAM" id="SSF48726">
    <property type="entry name" value="Immunoglobulin"/>
    <property type="match status" value="1"/>
</dbReference>
<name>Q4RBV5_TETNG</name>
<proteinExistence type="predicted"/>